<evidence type="ECO:0000313" key="2">
    <source>
        <dbReference type="EMBL" id="GGC05534.1"/>
    </source>
</evidence>
<keyword evidence="1" id="KW-0812">Transmembrane</keyword>
<evidence type="ECO:0008006" key="4">
    <source>
        <dbReference type="Google" id="ProtNLM"/>
    </source>
</evidence>
<sequence>MNAMFGVDAYSLEVLVPSLVGVVAMAGVMVWAFVKVRHLMNEEPKHK</sequence>
<protein>
    <recommendedName>
        <fullName evidence="4">DUF3149 domain-containing protein</fullName>
    </recommendedName>
</protein>
<accession>A0ABQ1KT83</accession>
<keyword evidence="1" id="KW-0472">Membrane</keyword>
<evidence type="ECO:0000313" key="3">
    <source>
        <dbReference type="Proteomes" id="UP000629025"/>
    </source>
</evidence>
<organism evidence="2 3">
    <name type="scientific">Marinobacterium zhoushanense</name>
    <dbReference type="NCBI Taxonomy" id="1679163"/>
    <lineage>
        <taxon>Bacteria</taxon>
        <taxon>Pseudomonadati</taxon>
        <taxon>Pseudomonadota</taxon>
        <taxon>Gammaproteobacteria</taxon>
        <taxon>Oceanospirillales</taxon>
        <taxon>Oceanospirillaceae</taxon>
        <taxon>Marinobacterium</taxon>
    </lineage>
</organism>
<dbReference type="EMBL" id="BMIJ01000007">
    <property type="protein sequence ID" value="GGC05534.1"/>
    <property type="molecule type" value="Genomic_DNA"/>
</dbReference>
<dbReference type="Proteomes" id="UP000629025">
    <property type="component" value="Unassembled WGS sequence"/>
</dbReference>
<feature type="transmembrane region" description="Helical" evidence="1">
    <location>
        <begin position="14"/>
        <end position="34"/>
    </location>
</feature>
<comment type="caution">
    <text evidence="2">The sequence shown here is derived from an EMBL/GenBank/DDBJ whole genome shotgun (WGS) entry which is preliminary data.</text>
</comment>
<keyword evidence="1" id="KW-1133">Transmembrane helix</keyword>
<gene>
    <name evidence="2" type="ORF">GCM10011352_34650</name>
</gene>
<name>A0ABQ1KT83_9GAMM</name>
<reference evidence="3" key="1">
    <citation type="journal article" date="2019" name="Int. J. Syst. Evol. Microbiol.">
        <title>The Global Catalogue of Microorganisms (GCM) 10K type strain sequencing project: providing services to taxonomists for standard genome sequencing and annotation.</title>
        <authorList>
            <consortium name="The Broad Institute Genomics Platform"/>
            <consortium name="The Broad Institute Genome Sequencing Center for Infectious Disease"/>
            <person name="Wu L."/>
            <person name="Ma J."/>
        </authorList>
    </citation>
    <scope>NUCLEOTIDE SEQUENCE [LARGE SCALE GENOMIC DNA]</scope>
    <source>
        <strain evidence="3">CGMCC 1.15341</strain>
    </source>
</reference>
<proteinExistence type="predicted"/>
<keyword evidence="3" id="KW-1185">Reference proteome</keyword>
<evidence type="ECO:0000256" key="1">
    <source>
        <dbReference type="SAM" id="Phobius"/>
    </source>
</evidence>